<dbReference type="AlphaFoldDB" id="A0A059CEX7"/>
<dbReference type="InterPro" id="IPR013766">
    <property type="entry name" value="Thioredoxin_domain"/>
</dbReference>
<name>A0A059CEX7_EUCGR</name>
<dbReference type="eggNOG" id="KOG0907">
    <property type="taxonomic scope" value="Eukaryota"/>
</dbReference>
<evidence type="ECO:0000259" key="2">
    <source>
        <dbReference type="PROSITE" id="PS51352"/>
    </source>
</evidence>
<dbReference type="STRING" id="71139.A0A059CEX7"/>
<dbReference type="Pfam" id="PF00085">
    <property type="entry name" value="Thioredoxin"/>
    <property type="match status" value="1"/>
</dbReference>
<dbReference type="FunCoup" id="A0A059CEX7">
    <property type="interactions" value="53"/>
</dbReference>
<dbReference type="InterPro" id="IPR036249">
    <property type="entry name" value="Thioredoxin-like_sf"/>
</dbReference>
<dbReference type="PANTHER" id="PTHR10438:SF433">
    <property type="entry name" value="THIOREDOXIN-LIKE PROTEIN CXXS1"/>
    <property type="match status" value="1"/>
</dbReference>
<feature type="region of interest" description="Disordered" evidence="1">
    <location>
        <begin position="51"/>
        <end position="91"/>
    </location>
</feature>
<dbReference type="PROSITE" id="PS51352">
    <property type="entry name" value="THIOREDOXIN_2"/>
    <property type="match status" value="1"/>
</dbReference>
<dbReference type="EMBL" id="KK198756">
    <property type="protein sequence ID" value="KCW76460.1"/>
    <property type="molecule type" value="Genomic_DNA"/>
</dbReference>
<accession>A0A059CEX7</accession>
<dbReference type="SUPFAM" id="SSF52833">
    <property type="entry name" value="Thioredoxin-like"/>
    <property type="match status" value="1"/>
</dbReference>
<reference evidence="3" key="1">
    <citation type="submission" date="2013-07" db="EMBL/GenBank/DDBJ databases">
        <title>The genome of Eucalyptus grandis.</title>
        <authorList>
            <person name="Schmutz J."/>
            <person name="Hayes R."/>
            <person name="Myburg A."/>
            <person name="Tuskan G."/>
            <person name="Grattapaglia D."/>
            <person name="Rokhsar D.S."/>
        </authorList>
    </citation>
    <scope>NUCLEOTIDE SEQUENCE</scope>
    <source>
        <tissue evidence="3">Leaf extractions</tissue>
    </source>
</reference>
<dbReference type="InParanoid" id="A0A059CEX7"/>
<protein>
    <recommendedName>
        <fullName evidence="2">Thioredoxin domain-containing protein</fullName>
    </recommendedName>
</protein>
<gene>
    <name evidence="3" type="ORF">EUGRSUZ_D00853</name>
</gene>
<evidence type="ECO:0000256" key="1">
    <source>
        <dbReference type="SAM" id="MobiDB-lite"/>
    </source>
</evidence>
<dbReference type="InterPro" id="IPR050620">
    <property type="entry name" value="Thioredoxin_H-type-like"/>
</dbReference>
<dbReference type="Gene3D" id="3.40.30.10">
    <property type="entry name" value="Glutaredoxin"/>
    <property type="match status" value="1"/>
</dbReference>
<organism evidence="3">
    <name type="scientific">Eucalyptus grandis</name>
    <name type="common">Flooded gum</name>
    <dbReference type="NCBI Taxonomy" id="71139"/>
    <lineage>
        <taxon>Eukaryota</taxon>
        <taxon>Viridiplantae</taxon>
        <taxon>Streptophyta</taxon>
        <taxon>Embryophyta</taxon>
        <taxon>Tracheophyta</taxon>
        <taxon>Spermatophyta</taxon>
        <taxon>Magnoliopsida</taxon>
        <taxon>eudicotyledons</taxon>
        <taxon>Gunneridae</taxon>
        <taxon>Pentapetalae</taxon>
        <taxon>rosids</taxon>
        <taxon>malvids</taxon>
        <taxon>Myrtales</taxon>
        <taxon>Myrtaceae</taxon>
        <taxon>Myrtoideae</taxon>
        <taxon>Eucalypteae</taxon>
        <taxon>Eucalyptus</taxon>
    </lineage>
</organism>
<sequence length="207" mass="22658">APGIQKDFTSPTIPQVHIQKWAPPPAFLVLQSDQRRHQPLCLNYNGNSLDASGAGGTERRRRRPGKAPAPALSQISSGQARMEGQYDQQNKSRVVKVDSPESWETCLTQAAAQGCPVVVHFTAAWCMPSVAMNPFVEELASANPDVLFLTVDVDDVKEVATRMEVKAMPTFLLLKDKTPVDKLVGANPEEIRKRIDGFVQSFCTSVA</sequence>
<proteinExistence type="predicted"/>
<evidence type="ECO:0000313" key="3">
    <source>
        <dbReference type="EMBL" id="KCW76460.1"/>
    </source>
</evidence>
<feature type="domain" description="Thioredoxin" evidence="2">
    <location>
        <begin position="61"/>
        <end position="200"/>
    </location>
</feature>
<feature type="non-terminal residue" evidence="3">
    <location>
        <position position="1"/>
    </location>
</feature>
<dbReference type="Gramene" id="KCW76460">
    <property type="protein sequence ID" value="KCW76460"/>
    <property type="gene ID" value="EUGRSUZ_D00853"/>
</dbReference>
<dbReference type="CDD" id="cd02947">
    <property type="entry name" value="TRX_family"/>
    <property type="match status" value="1"/>
</dbReference>
<dbReference type="PANTHER" id="PTHR10438">
    <property type="entry name" value="THIOREDOXIN"/>
    <property type="match status" value="1"/>
</dbReference>